<evidence type="ECO:0000256" key="5">
    <source>
        <dbReference type="ARBA" id="ARBA00022729"/>
    </source>
</evidence>
<evidence type="ECO:0000256" key="1">
    <source>
        <dbReference type="ARBA" id="ARBA00002523"/>
    </source>
</evidence>
<protein>
    <submittedName>
        <fullName evidence="10">WGS project CAEQ00000000 data, annotated contig 1791</fullName>
    </submittedName>
</protein>
<keyword evidence="4" id="KW-0336">GPI-anchor</keyword>
<dbReference type="EMBL" id="CAEQ01001231">
    <property type="protein sequence ID" value="CCD13656.1"/>
    <property type="molecule type" value="Genomic_DNA"/>
</dbReference>
<comment type="function">
    <text evidence="1">VSG forms a coat on the surface of the parasite. The trypanosome evades the immune response of the host by expressing a series of antigenically distinct VSGs from an estimated 1000 VSG genes.</text>
</comment>
<keyword evidence="6" id="KW-0472">Membrane</keyword>
<gene>
    <name evidence="10" type="ORF">TCIL3000_0_43940</name>
</gene>
<comment type="caution">
    <text evidence="10">The sequence shown here is derived from an EMBL/GenBank/DDBJ whole genome shotgun (WGS) entry which is preliminary data.</text>
</comment>
<dbReference type="AlphaFoldDB" id="F9W8X0"/>
<organism evidence="10 11">
    <name type="scientific">Trypanosoma congolense (strain IL3000)</name>
    <dbReference type="NCBI Taxonomy" id="1068625"/>
    <lineage>
        <taxon>Eukaryota</taxon>
        <taxon>Discoba</taxon>
        <taxon>Euglenozoa</taxon>
        <taxon>Kinetoplastea</taxon>
        <taxon>Metakinetoplastina</taxon>
        <taxon>Trypanosomatida</taxon>
        <taxon>Trypanosomatidae</taxon>
        <taxon>Trypanosoma</taxon>
        <taxon>Nannomonas</taxon>
    </lineage>
</organism>
<reference evidence="10 11" key="2">
    <citation type="journal article" date="2012" name="Proc. Natl. Acad. Sci. U.S.A.">
        <title>Antigenic diversity is generated by distinct evolutionary mechanisms in African trypanosome species.</title>
        <authorList>
            <person name="Jackson A.P."/>
            <person name="Berry A."/>
            <person name="Aslett M."/>
            <person name="Allison H.C."/>
            <person name="Burton P."/>
            <person name="Vavrova-Anderson J."/>
            <person name="Brown R."/>
            <person name="Browne H."/>
            <person name="Corton N."/>
            <person name="Hauser H."/>
            <person name="Gamble J."/>
            <person name="Gilderthorp R."/>
            <person name="Marcello L."/>
            <person name="McQuillan J."/>
            <person name="Otto T.D."/>
            <person name="Quail M.A."/>
            <person name="Sanders M.J."/>
            <person name="van Tonder A."/>
            <person name="Ginger M.L."/>
            <person name="Field M.C."/>
            <person name="Barry J.D."/>
            <person name="Hertz-Fowler C."/>
            <person name="Berriman M."/>
        </authorList>
    </citation>
    <scope>NUCLEOTIDE SEQUENCE [LARGE SCALE GENOMIC DNA]</scope>
    <source>
        <strain evidence="10 11">IL3000</strain>
    </source>
</reference>
<keyword evidence="7" id="KW-0325">Glycoprotein</keyword>
<dbReference type="VEuPathDB" id="TriTrypDB:TcIL3000_0_43940"/>
<dbReference type="InterPro" id="IPR025932">
    <property type="entry name" value="Trypano_VSG_B_N_dom"/>
</dbReference>
<evidence type="ECO:0000256" key="6">
    <source>
        <dbReference type="ARBA" id="ARBA00023136"/>
    </source>
</evidence>
<evidence type="ECO:0000259" key="9">
    <source>
        <dbReference type="Pfam" id="PF13206"/>
    </source>
</evidence>
<feature type="domain" description="Trypanosome variant surface glycoprotein B-type N-terminal" evidence="9">
    <location>
        <begin position="3"/>
        <end position="147"/>
    </location>
</feature>
<evidence type="ECO:0000256" key="8">
    <source>
        <dbReference type="ARBA" id="ARBA00023288"/>
    </source>
</evidence>
<keyword evidence="5" id="KW-0732">Signal</keyword>
<accession>F9W8X0</accession>
<evidence type="ECO:0000256" key="7">
    <source>
        <dbReference type="ARBA" id="ARBA00023180"/>
    </source>
</evidence>
<evidence type="ECO:0000256" key="4">
    <source>
        <dbReference type="ARBA" id="ARBA00022622"/>
    </source>
</evidence>
<name>F9W8X0_TRYCI</name>
<proteinExistence type="predicted"/>
<evidence type="ECO:0000313" key="11">
    <source>
        <dbReference type="Proteomes" id="UP000000702"/>
    </source>
</evidence>
<sequence length="211" mass="22479">MQRLTEEIKKKSGVKRLEEIAKPFKRAIYGNTPSEKDVNLYKGSVNRNETCGGKLGLSGKVAHAGKSLVLDFLRLCGNTENGEPKVCGEFVDVAATGYWNTITGENGETNWNIIKGACEKTEFPKSGLAAEGLRAVADFENALSKGTKAIAPVGQPGFAVHPGVFGICRYARQYLKQPTIACDGGKDATAAYACTTGLHPIGKTSMAPPIK</sequence>
<keyword evidence="3" id="KW-1003">Cell membrane</keyword>
<dbReference type="GO" id="GO:0098552">
    <property type="term" value="C:side of membrane"/>
    <property type="evidence" value="ECO:0007669"/>
    <property type="project" value="UniProtKB-KW"/>
</dbReference>
<evidence type="ECO:0000313" key="10">
    <source>
        <dbReference type="EMBL" id="CCD13656.1"/>
    </source>
</evidence>
<dbReference type="Proteomes" id="UP000000702">
    <property type="component" value="Unassembled WGS sequence"/>
</dbReference>
<evidence type="ECO:0000256" key="2">
    <source>
        <dbReference type="ARBA" id="ARBA00004609"/>
    </source>
</evidence>
<evidence type="ECO:0000256" key="3">
    <source>
        <dbReference type="ARBA" id="ARBA00022475"/>
    </source>
</evidence>
<reference evidence="11" key="1">
    <citation type="submission" date="2011-07" db="EMBL/GenBank/DDBJ databases">
        <title>Divergent evolution of antigenic variation in African trypanosomes.</title>
        <authorList>
            <person name="Jackson A.P."/>
            <person name="Berry A."/>
            <person name="Allison H.C."/>
            <person name="Burton P."/>
            <person name="Anderson J."/>
            <person name="Aslett M."/>
            <person name="Brown R."/>
            <person name="Corton N."/>
            <person name="Harris D."/>
            <person name="Hauser H."/>
            <person name="Gamble J."/>
            <person name="Gilderthorp R."/>
            <person name="McQuillan J."/>
            <person name="Quail M.A."/>
            <person name="Sanders M."/>
            <person name="Van Tonder A."/>
            <person name="Ginger M.L."/>
            <person name="Donelson J.E."/>
            <person name="Field M.C."/>
            <person name="Barry J.D."/>
            <person name="Berriman M."/>
            <person name="Hertz-Fowler C."/>
        </authorList>
    </citation>
    <scope>NUCLEOTIDE SEQUENCE [LARGE SCALE GENOMIC DNA]</scope>
    <source>
        <strain evidence="11">IL3000</strain>
    </source>
</reference>
<comment type="subcellular location">
    <subcellularLocation>
        <location evidence="2">Cell membrane</location>
        <topology evidence="2">Lipid-anchor</topology>
        <topology evidence="2">GPI-anchor</topology>
    </subcellularLocation>
</comment>
<keyword evidence="8" id="KW-0449">Lipoprotein</keyword>
<keyword evidence="11" id="KW-1185">Reference proteome</keyword>
<dbReference type="Pfam" id="PF13206">
    <property type="entry name" value="VSG_B"/>
    <property type="match status" value="1"/>
</dbReference>
<dbReference type="GO" id="GO:0005886">
    <property type="term" value="C:plasma membrane"/>
    <property type="evidence" value="ECO:0007669"/>
    <property type="project" value="UniProtKB-SubCell"/>
</dbReference>
<feature type="non-terminal residue" evidence="10">
    <location>
        <position position="211"/>
    </location>
</feature>